<name>C6L935_9FIRM</name>
<keyword evidence="3" id="KW-1185">Reference proteome</keyword>
<feature type="transmembrane region" description="Helical" evidence="1">
    <location>
        <begin position="12"/>
        <end position="30"/>
    </location>
</feature>
<proteinExistence type="predicted"/>
<reference evidence="2" key="1">
    <citation type="submission" date="2009-07" db="EMBL/GenBank/DDBJ databases">
        <authorList>
            <person name="Weinstock G."/>
            <person name="Sodergren E."/>
            <person name="Clifton S."/>
            <person name="Fulton L."/>
            <person name="Fulton B."/>
            <person name="Courtney L."/>
            <person name="Fronick C."/>
            <person name="Harrison M."/>
            <person name="Strong C."/>
            <person name="Farmer C."/>
            <person name="Delahaunty K."/>
            <person name="Markovic C."/>
            <person name="Hall O."/>
            <person name="Minx P."/>
            <person name="Tomlinson C."/>
            <person name="Mitreva M."/>
            <person name="Nelson J."/>
            <person name="Hou S."/>
            <person name="Wollam A."/>
            <person name="Pepin K.H."/>
            <person name="Johnson M."/>
            <person name="Bhonagiri V."/>
            <person name="Nash W.E."/>
            <person name="Warren W."/>
            <person name="Chinwalla A."/>
            <person name="Mardis E.R."/>
            <person name="Wilson R.K."/>
        </authorList>
    </citation>
    <scope>NUCLEOTIDE SEQUENCE [LARGE SCALE GENOMIC DNA]</scope>
    <source>
        <strain evidence="2">DSM 14469</strain>
    </source>
</reference>
<accession>C6L935</accession>
<organism evidence="2 3">
    <name type="scientific">Marvinbryantia formatexigens DSM 14469</name>
    <dbReference type="NCBI Taxonomy" id="478749"/>
    <lineage>
        <taxon>Bacteria</taxon>
        <taxon>Bacillati</taxon>
        <taxon>Bacillota</taxon>
        <taxon>Clostridia</taxon>
        <taxon>Lachnospirales</taxon>
        <taxon>Lachnospiraceae</taxon>
        <taxon>Marvinbryantia</taxon>
    </lineage>
</organism>
<keyword evidence="1" id="KW-1133">Transmembrane helix</keyword>
<comment type="caution">
    <text evidence="2">The sequence shown here is derived from an EMBL/GenBank/DDBJ whole genome shotgun (WGS) entry which is preliminary data.</text>
</comment>
<protein>
    <submittedName>
        <fullName evidence="2">Uncharacterized protein</fullName>
    </submittedName>
</protein>
<evidence type="ECO:0000313" key="3">
    <source>
        <dbReference type="Proteomes" id="UP000005561"/>
    </source>
</evidence>
<sequence>MIWKRAFHRLLLQYNTFHFILQVLFYILYFKASYYINNQIKQRDARAQCCSSDSDTRSDLKASQRSHTILSSYRDTAGHKINKS</sequence>
<dbReference type="AlphaFoldDB" id="C6L935"/>
<keyword evidence="1" id="KW-0812">Transmembrane</keyword>
<gene>
    <name evidence="2" type="ORF">BRYFOR_05126</name>
</gene>
<dbReference type="EMBL" id="ACCL02000001">
    <property type="protein sequence ID" value="EET62775.1"/>
    <property type="molecule type" value="Genomic_DNA"/>
</dbReference>
<evidence type="ECO:0000313" key="2">
    <source>
        <dbReference type="EMBL" id="EET62775.1"/>
    </source>
</evidence>
<dbReference type="Proteomes" id="UP000005561">
    <property type="component" value="Unassembled WGS sequence"/>
</dbReference>
<keyword evidence="1" id="KW-0472">Membrane</keyword>
<evidence type="ECO:0000256" key="1">
    <source>
        <dbReference type="SAM" id="Phobius"/>
    </source>
</evidence>